<evidence type="ECO:0000256" key="1">
    <source>
        <dbReference type="SAM" id="Phobius"/>
    </source>
</evidence>
<reference evidence="2" key="1">
    <citation type="journal article" date="2019" name="Database">
        <title>The radish genome database (RadishGD): an integrated information resource for radish genomics.</title>
        <authorList>
            <person name="Yu H.J."/>
            <person name="Baek S."/>
            <person name="Lee Y.J."/>
            <person name="Cho A."/>
            <person name="Mun J.H."/>
        </authorList>
    </citation>
    <scope>NUCLEOTIDE SEQUENCE [LARGE SCALE GENOMIC DNA]</scope>
    <source>
        <strain evidence="2">cv. WK10039</strain>
    </source>
</reference>
<evidence type="ECO:0000313" key="3">
    <source>
        <dbReference type="RefSeq" id="XP_018464050.1"/>
    </source>
</evidence>
<keyword evidence="1" id="KW-0812">Transmembrane</keyword>
<feature type="transmembrane region" description="Helical" evidence="1">
    <location>
        <begin position="59"/>
        <end position="81"/>
    </location>
</feature>
<keyword evidence="1" id="KW-1133">Transmembrane helix</keyword>
<protein>
    <submittedName>
        <fullName evidence="3">Uncharacterized protein LOC108835271</fullName>
    </submittedName>
</protein>
<dbReference type="Proteomes" id="UP000504610">
    <property type="component" value="Chromosome 6"/>
</dbReference>
<sequence length="166" mass="19208">MTDTTVADATPSTTTLFRTWWTNKNLQYDLVMSFILIVLNVAAILYITHHKIPFTANNLFFQFCICSYGFSGLGSFMGWSWAICVVEAYDMYIFGRTCHIFGFAVLLHLLYFISPRLTLWIGIPCSLWFLAAFIESLHTVFLPQVFEDLRDCWKFVNEEQVRVATV</sequence>
<keyword evidence="1" id="KW-0472">Membrane</keyword>
<accession>A0A6J0LV30</accession>
<gene>
    <name evidence="3" type="primary">LOC108835271</name>
</gene>
<keyword evidence="2" id="KW-1185">Reference proteome</keyword>
<dbReference type="OrthoDB" id="1053004at2759"/>
<dbReference type="AlphaFoldDB" id="A0A6J0LV30"/>
<name>A0A6J0LV30_RAPSA</name>
<dbReference type="RefSeq" id="XP_018464050.1">
    <property type="nucleotide sequence ID" value="XM_018608548.2"/>
</dbReference>
<proteinExistence type="predicted"/>
<dbReference type="GeneID" id="108835271"/>
<feature type="transmembrane region" description="Helical" evidence="1">
    <location>
        <begin position="26"/>
        <end position="47"/>
    </location>
</feature>
<dbReference type="KEGG" id="rsz:108835271"/>
<feature type="transmembrane region" description="Helical" evidence="1">
    <location>
        <begin position="119"/>
        <end position="141"/>
    </location>
</feature>
<feature type="transmembrane region" description="Helical" evidence="1">
    <location>
        <begin position="93"/>
        <end position="112"/>
    </location>
</feature>
<evidence type="ECO:0000313" key="2">
    <source>
        <dbReference type="Proteomes" id="UP000504610"/>
    </source>
</evidence>
<organism evidence="2 3">
    <name type="scientific">Raphanus sativus</name>
    <name type="common">Radish</name>
    <name type="synonym">Raphanus raphanistrum var. sativus</name>
    <dbReference type="NCBI Taxonomy" id="3726"/>
    <lineage>
        <taxon>Eukaryota</taxon>
        <taxon>Viridiplantae</taxon>
        <taxon>Streptophyta</taxon>
        <taxon>Embryophyta</taxon>
        <taxon>Tracheophyta</taxon>
        <taxon>Spermatophyta</taxon>
        <taxon>Magnoliopsida</taxon>
        <taxon>eudicotyledons</taxon>
        <taxon>Gunneridae</taxon>
        <taxon>Pentapetalae</taxon>
        <taxon>rosids</taxon>
        <taxon>malvids</taxon>
        <taxon>Brassicales</taxon>
        <taxon>Brassicaceae</taxon>
        <taxon>Brassiceae</taxon>
        <taxon>Raphanus</taxon>
    </lineage>
</organism>
<reference evidence="3" key="2">
    <citation type="submission" date="2025-08" db="UniProtKB">
        <authorList>
            <consortium name="RefSeq"/>
        </authorList>
    </citation>
    <scope>IDENTIFICATION</scope>
    <source>
        <tissue evidence="3">Leaf</tissue>
    </source>
</reference>